<dbReference type="InterPro" id="IPR002156">
    <property type="entry name" value="RNaseH_domain"/>
</dbReference>
<comment type="caution">
    <text evidence="3">The sequence shown here is derived from an EMBL/GenBank/DDBJ whole genome shotgun (WGS) entry which is preliminary data.</text>
</comment>
<dbReference type="GO" id="GO:0003676">
    <property type="term" value="F:nucleic acid binding"/>
    <property type="evidence" value="ECO:0007669"/>
    <property type="project" value="InterPro"/>
</dbReference>
<dbReference type="InterPro" id="IPR005135">
    <property type="entry name" value="Endo/exonuclease/phosphatase"/>
</dbReference>
<organism evidence="3 4">
    <name type="scientific">Araneus ventricosus</name>
    <name type="common">Orbweaver spider</name>
    <name type="synonym">Epeira ventricosa</name>
    <dbReference type="NCBI Taxonomy" id="182803"/>
    <lineage>
        <taxon>Eukaryota</taxon>
        <taxon>Metazoa</taxon>
        <taxon>Ecdysozoa</taxon>
        <taxon>Arthropoda</taxon>
        <taxon>Chelicerata</taxon>
        <taxon>Arachnida</taxon>
        <taxon>Araneae</taxon>
        <taxon>Araneomorphae</taxon>
        <taxon>Entelegynae</taxon>
        <taxon>Araneoidea</taxon>
        <taxon>Araneidae</taxon>
        <taxon>Araneus</taxon>
    </lineage>
</organism>
<accession>A0A4Y2JA01</accession>
<dbReference type="InterPro" id="IPR036397">
    <property type="entry name" value="RNaseH_sf"/>
</dbReference>
<dbReference type="InterPro" id="IPR050092">
    <property type="entry name" value="RNase_H"/>
</dbReference>
<evidence type="ECO:0000259" key="2">
    <source>
        <dbReference type="PROSITE" id="PS50879"/>
    </source>
</evidence>
<keyword evidence="4" id="KW-1185">Reference proteome</keyword>
<feature type="domain" description="RNase H type-1" evidence="2">
    <location>
        <begin position="353"/>
        <end position="465"/>
    </location>
</feature>
<dbReference type="InterPro" id="IPR036691">
    <property type="entry name" value="Endo/exonu/phosph_ase_sf"/>
</dbReference>
<gene>
    <name evidence="3" type="ORF">AVEN_252228_1</name>
</gene>
<dbReference type="AlphaFoldDB" id="A0A4Y2JA01"/>
<dbReference type="CDD" id="cd09276">
    <property type="entry name" value="Rnase_HI_RT_non_LTR"/>
    <property type="match status" value="1"/>
</dbReference>
<dbReference type="Proteomes" id="UP000499080">
    <property type="component" value="Unassembled WGS sequence"/>
</dbReference>
<reference evidence="3 4" key="1">
    <citation type="journal article" date="2019" name="Sci. Rep.">
        <title>Orb-weaving spider Araneus ventricosus genome elucidates the spidroin gene catalogue.</title>
        <authorList>
            <person name="Kono N."/>
            <person name="Nakamura H."/>
            <person name="Ohtoshi R."/>
            <person name="Moran D.A.P."/>
            <person name="Shinohara A."/>
            <person name="Yoshida Y."/>
            <person name="Fujiwara M."/>
            <person name="Mori M."/>
            <person name="Tomita M."/>
            <person name="Arakawa K."/>
        </authorList>
    </citation>
    <scope>NUCLEOTIDE SEQUENCE [LARGE SCALE GENOMIC DNA]</scope>
</reference>
<dbReference type="GO" id="GO:0043137">
    <property type="term" value="P:DNA replication, removal of RNA primer"/>
    <property type="evidence" value="ECO:0007669"/>
    <property type="project" value="TreeGrafter"/>
</dbReference>
<dbReference type="SUPFAM" id="SSF53098">
    <property type="entry name" value="Ribonuclease H-like"/>
    <property type="match status" value="1"/>
</dbReference>
<sequence>MHTDNDHMTLISVYSSPADDIQKTLEDLQQIISSLPGEKLLIGADLNGKHTFWSYNDINTRGNAILDIVLTNKLFIVNSFDVLPSLLNSNGTWGWPDLTICTRPLVDEIKNWEVLDEVSNSNHLYIQFKIETIITSHAFNRLVTLHGNHKKFIQEFKPHVNRLLQEIAQATDQVTINQNTIIQSSGIQYPKYHNSGMQKGIQDQETTDLHERLMVEREIRNRKEKINALRRRAQRTHTSEIPARFLIWKEKLAKYMREVRRSKGSSWKDLCTSASSPCGRHYKGAFRKTVFLTQLTVLENYDPQGGHQILAQSLLDTLFPFPTAASTHMKILINTPDDRPFTHQEVSQVIKSLPHGKAPGYDGIDNLVLKTMNRDENTVFQAEVLALKKAIQYATYITSHQPIKILTDNKARIQASTNPKTHNATARQLFETLLEHPQIELQWIKAHAGYLDNEAADQLAKEAAESDMTPLIIKLPKCHLTNVLRAMMINAWQKNRDEGKTEGKVHDILPKVWLSPSNWGRDEVLFFTGHGTFQYFLKRFHLTTLQTEVVGKRVPQFTMQQIAS</sequence>
<dbReference type="Pfam" id="PF00075">
    <property type="entry name" value="RNase_H"/>
    <property type="match status" value="1"/>
</dbReference>
<evidence type="ECO:0000313" key="3">
    <source>
        <dbReference type="EMBL" id="GBM86735.1"/>
    </source>
</evidence>
<dbReference type="PANTHER" id="PTHR10642">
    <property type="entry name" value="RIBONUCLEASE H1"/>
    <property type="match status" value="1"/>
</dbReference>
<dbReference type="Gene3D" id="3.30.420.10">
    <property type="entry name" value="Ribonuclease H-like superfamily/Ribonuclease H"/>
    <property type="match status" value="1"/>
</dbReference>
<comment type="similarity">
    <text evidence="1">Belongs to the RNase H family.</text>
</comment>
<dbReference type="OrthoDB" id="7552326at2759"/>
<dbReference type="SUPFAM" id="SSF56219">
    <property type="entry name" value="DNase I-like"/>
    <property type="match status" value="1"/>
</dbReference>
<dbReference type="Gene3D" id="3.60.10.10">
    <property type="entry name" value="Endonuclease/exonuclease/phosphatase"/>
    <property type="match status" value="1"/>
</dbReference>
<dbReference type="GO" id="GO:0004523">
    <property type="term" value="F:RNA-DNA hybrid ribonuclease activity"/>
    <property type="evidence" value="ECO:0007669"/>
    <property type="project" value="InterPro"/>
</dbReference>
<dbReference type="InterPro" id="IPR012337">
    <property type="entry name" value="RNaseH-like_sf"/>
</dbReference>
<evidence type="ECO:0000313" key="4">
    <source>
        <dbReference type="Proteomes" id="UP000499080"/>
    </source>
</evidence>
<dbReference type="PANTHER" id="PTHR10642:SF25">
    <property type="entry name" value="RNASE H TYPE-1 DOMAIN-CONTAINING PROTEIN"/>
    <property type="match status" value="1"/>
</dbReference>
<dbReference type="PROSITE" id="PS50879">
    <property type="entry name" value="RNASE_H_1"/>
    <property type="match status" value="1"/>
</dbReference>
<evidence type="ECO:0000256" key="1">
    <source>
        <dbReference type="ARBA" id="ARBA00005300"/>
    </source>
</evidence>
<dbReference type="Pfam" id="PF14529">
    <property type="entry name" value="Exo_endo_phos_2"/>
    <property type="match status" value="1"/>
</dbReference>
<dbReference type="EMBL" id="BGPR01003335">
    <property type="protein sequence ID" value="GBM86735.1"/>
    <property type="molecule type" value="Genomic_DNA"/>
</dbReference>
<name>A0A4Y2JA01_ARAVE</name>
<proteinExistence type="inferred from homology"/>
<protein>
    <recommendedName>
        <fullName evidence="2">RNase H type-1 domain-containing protein</fullName>
    </recommendedName>
</protein>